<evidence type="ECO:0000256" key="2">
    <source>
        <dbReference type="ARBA" id="ARBA00006945"/>
    </source>
</evidence>
<comment type="subcellular location">
    <subcellularLocation>
        <location evidence="1">Membrane</location>
        <topology evidence="1">Multi-pass membrane protein</topology>
    </subcellularLocation>
</comment>
<dbReference type="EMBL" id="HE650829">
    <property type="protein sequence ID" value="CCF60046.1"/>
    <property type="molecule type" value="Genomic_DNA"/>
</dbReference>
<dbReference type="AlphaFoldDB" id="H2B096"/>
<reference evidence="8 9" key="1">
    <citation type="journal article" date="2011" name="Proc. Natl. Acad. Sci. U.S.A.">
        <title>Evolutionary erosion of yeast sex chromosomes by mating-type switching accidents.</title>
        <authorList>
            <person name="Gordon J.L."/>
            <person name="Armisen D."/>
            <person name="Proux-Wera E."/>
            <person name="Oheigeartaigh S.S."/>
            <person name="Byrne K.P."/>
            <person name="Wolfe K.H."/>
        </authorList>
    </citation>
    <scope>NUCLEOTIDE SEQUENCE [LARGE SCALE GENOMIC DNA]</scope>
    <source>
        <strain evidence="9">ATCC 22294 / BCRC 22015 / CBS 2517 / CECT 1963 / NBRC 1671 / NRRL Y-8276</strain>
    </source>
</reference>
<dbReference type="KEGG" id="kaf:KAFR_0I02670"/>
<dbReference type="RefSeq" id="XP_003959181.1">
    <property type="nucleotide sequence ID" value="XM_003959132.1"/>
</dbReference>
<dbReference type="InParanoid" id="H2B096"/>
<feature type="transmembrane region" description="Helical" evidence="7">
    <location>
        <begin position="249"/>
        <end position="268"/>
    </location>
</feature>
<dbReference type="InterPro" id="IPR002995">
    <property type="entry name" value="Surf4"/>
</dbReference>
<evidence type="ECO:0000313" key="9">
    <source>
        <dbReference type="Proteomes" id="UP000005220"/>
    </source>
</evidence>
<dbReference type="Proteomes" id="UP000005220">
    <property type="component" value="Chromosome 9"/>
</dbReference>
<evidence type="ECO:0000313" key="8">
    <source>
        <dbReference type="EMBL" id="CCF60046.1"/>
    </source>
</evidence>
<accession>H2B096</accession>
<dbReference type="GO" id="GO:0016020">
    <property type="term" value="C:membrane"/>
    <property type="evidence" value="ECO:0007669"/>
    <property type="project" value="UniProtKB-SubCell"/>
</dbReference>
<feature type="transmembrane region" description="Helical" evidence="7">
    <location>
        <begin position="280"/>
        <end position="298"/>
    </location>
</feature>
<organism evidence="8 9">
    <name type="scientific">Kazachstania africana (strain ATCC 22294 / BCRC 22015 / CBS 2517 / CECT 1963 / NBRC 1671 / NRRL Y-8276)</name>
    <name type="common">Yeast</name>
    <name type="synonym">Kluyveromyces africanus</name>
    <dbReference type="NCBI Taxonomy" id="1071382"/>
    <lineage>
        <taxon>Eukaryota</taxon>
        <taxon>Fungi</taxon>
        <taxon>Dikarya</taxon>
        <taxon>Ascomycota</taxon>
        <taxon>Saccharomycotina</taxon>
        <taxon>Saccharomycetes</taxon>
        <taxon>Saccharomycetales</taxon>
        <taxon>Saccharomycetaceae</taxon>
        <taxon>Kazachstania</taxon>
    </lineage>
</organism>
<feature type="region of interest" description="Disordered" evidence="6">
    <location>
        <begin position="1"/>
        <end position="20"/>
    </location>
</feature>
<evidence type="ECO:0000256" key="5">
    <source>
        <dbReference type="ARBA" id="ARBA00023136"/>
    </source>
</evidence>
<dbReference type="GeneID" id="13883682"/>
<protein>
    <recommendedName>
        <fullName evidence="10">ER-derived vesicles protein ERV29</fullName>
    </recommendedName>
</protein>
<gene>
    <name evidence="8" type="primary">KAFR0I02670</name>
    <name evidence="8" type="ORF">KAFR_0I02670</name>
</gene>
<sequence length="310" mass="35639">MSYRGPVNSFQPSASSFGTGNRNFPSQNAVSDKANLQHKFKQFKDKFEHYTDKIEELTDYPIVIRLKPYIPTIAKFFIVATFYEDSIRIVTQWKDQVFYLHAWKHYPVLFVYLFLAVVSCSMFVGSTLLILNKYKFYTTGVLCACIVLQALVYGLVTGAPFLLRNFSVIGGLLIELSDTFAENKVTSGMLPELGNKNSQRKSYLLLAGRILIVLMFIGFTFNKSYITLFLTMVFTVFFAIGYKTKLSSLVLGFILAFYNMYLNHYWFRTLTERDYLKYEFYQNLSIIGALLLVTNTGAGKLSIDEKKKIY</sequence>
<proteinExistence type="inferred from homology"/>
<dbReference type="OrthoDB" id="7859621at2759"/>
<dbReference type="Pfam" id="PF02077">
    <property type="entry name" value="SURF4"/>
    <property type="match status" value="1"/>
</dbReference>
<feature type="transmembrane region" description="Helical" evidence="7">
    <location>
        <begin position="109"/>
        <end position="131"/>
    </location>
</feature>
<comment type="similarity">
    <text evidence="2">Belongs to the SURF4 family.</text>
</comment>
<evidence type="ECO:0000256" key="3">
    <source>
        <dbReference type="ARBA" id="ARBA00022692"/>
    </source>
</evidence>
<evidence type="ECO:0008006" key="10">
    <source>
        <dbReference type="Google" id="ProtNLM"/>
    </source>
</evidence>
<keyword evidence="9" id="KW-1185">Reference proteome</keyword>
<evidence type="ECO:0000256" key="4">
    <source>
        <dbReference type="ARBA" id="ARBA00022989"/>
    </source>
</evidence>
<evidence type="ECO:0000256" key="7">
    <source>
        <dbReference type="SAM" id="Phobius"/>
    </source>
</evidence>
<feature type="transmembrane region" description="Helical" evidence="7">
    <location>
        <begin position="225"/>
        <end position="242"/>
    </location>
</feature>
<dbReference type="eggNOG" id="KOG3998">
    <property type="taxonomic scope" value="Eukaryota"/>
</dbReference>
<name>H2B096_KAZAF</name>
<keyword evidence="3 7" id="KW-0812">Transmembrane</keyword>
<keyword evidence="5 7" id="KW-0472">Membrane</keyword>
<dbReference type="HOGENOM" id="CLU_056195_0_0_1"/>
<feature type="transmembrane region" description="Helical" evidence="7">
    <location>
        <begin position="136"/>
        <end position="156"/>
    </location>
</feature>
<feature type="compositionally biased region" description="Polar residues" evidence="6">
    <location>
        <begin position="8"/>
        <end position="20"/>
    </location>
</feature>
<keyword evidence="4 7" id="KW-1133">Transmembrane helix</keyword>
<evidence type="ECO:0000256" key="6">
    <source>
        <dbReference type="SAM" id="MobiDB-lite"/>
    </source>
</evidence>
<feature type="transmembrane region" description="Helical" evidence="7">
    <location>
        <begin position="202"/>
        <end position="219"/>
    </location>
</feature>
<evidence type="ECO:0000256" key="1">
    <source>
        <dbReference type="ARBA" id="ARBA00004141"/>
    </source>
</evidence>
<dbReference type="STRING" id="1071382.H2B096"/>